<feature type="compositionally biased region" description="Low complexity" evidence="1">
    <location>
        <begin position="530"/>
        <end position="547"/>
    </location>
</feature>
<reference evidence="2" key="1">
    <citation type="journal article" date="2021" name="Open Biol.">
        <title>Shared evolutionary footprints suggest mitochondrial oxidative damage underlies multiple complex I losses in fungi.</title>
        <authorList>
            <person name="Schikora-Tamarit M.A."/>
            <person name="Marcet-Houben M."/>
            <person name="Nosek J."/>
            <person name="Gabaldon T."/>
        </authorList>
    </citation>
    <scope>NUCLEOTIDE SEQUENCE</scope>
    <source>
        <strain evidence="2">CBS6341</strain>
    </source>
</reference>
<reference evidence="2" key="2">
    <citation type="submission" date="2021-01" db="EMBL/GenBank/DDBJ databases">
        <authorList>
            <person name="Schikora-Tamarit M.A."/>
        </authorList>
    </citation>
    <scope>NUCLEOTIDE SEQUENCE</scope>
    <source>
        <strain evidence="2">CBS6341</strain>
    </source>
</reference>
<organism evidence="2 3">
    <name type="scientific">Wickerhamomyces mucosus</name>
    <dbReference type="NCBI Taxonomy" id="1378264"/>
    <lineage>
        <taxon>Eukaryota</taxon>
        <taxon>Fungi</taxon>
        <taxon>Dikarya</taxon>
        <taxon>Ascomycota</taxon>
        <taxon>Saccharomycotina</taxon>
        <taxon>Saccharomycetes</taxon>
        <taxon>Phaffomycetales</taxon>
        <taxon>Wickerhamomycetaceae</taxon>
        <taxon>Wickerhamomyces</taxon>
    </lineage>
</organism>
<feature type="compositionally biased region" description="Low complexity" evidence="1">
    <location>
        <begin position="324"/>
        <end position="352"/>
    </location>
</feature>
<feature type="region of interest" description="Disordered" evidence="1">
    <location>
        <begin position="530"/>
        <end position="554"/>
    </location>
</feature>
<evidence type="ECO:0000313" key="3">
    <source>
        <dbReference type="Proteomes" id="UP000769528"/>
    </source>
</evidence>
<feature type="region of interest" description="Disordered" evidence="1">
    <location>
        <begin position="431"/>
        <end position="492"/>
    </location>
</feature>
<dbReference type="Proteomes" id="UP000769528">
    <property type="component" value="Unassembled WGS sequence"/>
</dbReference>
<dbReference type="EMBL" id="JAEUBF010001150">
    <property type="protein sequence ID" value="KAH3672386.1"/>
    <property type="molecule type" value="Genomic_DNA"/>
</dbReference>
<evidence type="ECO:0000256" key="1">
    <source>
        <dbReference type="SAM" id="MobiDB-lite"/>
    </source>
</evidence>
<feature type="region of interest" description="Disordered" evidence="1">
    <location>
        <begin position="294"/>
        <end position="352"/>
    </location>
</feature>
<name>A0A9P8PI21_9ASCO</name>
<sequence length="570" mass="64300">MSYNTQINQHYLHYQPQQRSNGYSQSNSNHINHLNHINHHNHQSHIHSQINDQVYFPDHIQPQRFIYNNMNNVDTSINQRQLYQQGTQQINYPLVENNNEVYNILAGIPEVLTNNDNNNNNSNNQYDINSNQAVGYNHEEIKDVESLTLENILDDDPLLSFTTTLDRQESNDTILQSSSPIIPQNDKIVDSKIFEQNNQSLDNLNQSPKQSIFYNIPKQSNSALELTTPMTTRTTTNNNNNNNNHHIFLHEFINNDFPEKKYKNVFDSSITNVNKINNDINSIVQTPLKKNKSFTISKQRQQPPASASSAPVPPQTPIRPQVGKSNSTTKLNKVKKSTSSNSSTISTPLSSTISNTMKKSKSFLNTSSNALSKNPESFYQTLDFSKDSINWTNDVSGSFKSSFKNGKSQMKVNLIKNYEFVLEKGIKNHSISTNDYKTTPSRRQSTSNTPTPTSTKFPKFVKPPSIDIYSPTYSSSSPTNSDFSSSQSPKTNFQLQGVGISPIIPSSSTFKHSPPSSNSTTNFIQQRNIVNSNNQNNNSLNSVPQSSDTKDEKSNFIEFKIINQTPKSLG</sequence>
<gene>
    <name evidence="2" type="ORF">WICMUC_004222</name>
</gene>
<dbReference type="AlphaFoldDB" id="A0A9P8PI21"/>
<dbReference type="OrthoDB" id="3981317at2759"/>
<keyword evidence="3" id="KW-1185">Reference proteome</keyword>
<feature type="compositionally biased region" description="Low complexity" evidence="1">
    <location>
        <begin position="301"/>
        <end position="310"/>
    </location>
</feature>
<comment type="caution">
    <text evidence="2">The sequence shown here is derived from an EMBL/GenBank/DDBJ whole genome shotgun (WGS) entry which is preliminary data.</text>
</comment>
<protein>
    <submittedName>
        <fullName evidence="2">Uncharacterized protein</fullName>
    </submittedName>
</protein>
<accession>A0A9P8PI21</accession>
<proteinExistence type="predicted"/>
<evidence type="ECO:0000313" key="2">
    <source>
        <dbReference type="EMBL" id="KAH3672386.1"/>
    </source>
</evidence>
<feature type="compositionally biased region" description="Low complexity" evidence="1">
    <location>
        <begin position="438"/>
        <end position="489"/>
    </location>
</feature>